<gene>
    <name evidence="3" type="ORF">GU926_15895</name>
</gene>
<dbReference type="SUPFAM" id="SSF82679">
    <property type="entry name" value="N-utilization substance G protein NusG, N-terminal domain"/>
    <property type="match status" value="1"/>
</dbReference>
<name>A0A6P1P343_9BACT</name>
<dbReference type="InterPro" id="IPR036735">
    <property type="entry name" value="NGN_dom_sf"/>
</dbReference>
<feature type="domain" description="NusG-like N-terminal" evidence="2">
    <location>
        <begin position="2"/>
        <end position="99"/>
    </location>
</feature>
<evidence type="ECO:0000313" key="3">
    <source>
        <dbReference type="EMBL" id="QHL88827.1"/>
    </source>
</evidence>
<dbReference type="RefSeq" id="WP_160693582.1">
    <property type="nucleotide sequence ID" value="NZ_CP047897.1"/>
</dbReference>
<dbReference type="Gene3D" id="3.30.70.940">
    <property type="entry name" value="NusG, N-terminal domain"/>
    <property type="match status" value="1"/>
</dbReference>
<dbReference type="KEGG" id="nib:GU926_15895"/>
<dbReference type="Pfam" id="PF02357">
    <property type="entry name" value="NusG"/>
    <property type="match status" value="1"/>
</dbReference>
<organism evidence="3 4">
    <name type="scientific">Nibribacter ruber</name>
    <dbReference type="NCBI Taxonomy" id="2698458"/>
    <lineage>
        <taxon>Bacteria</taxon>
        <taxon>Pseudomonadati</taxon>
        <taxon>Bacteroidota</taxon>
        <taxon>Cytophagia</taxon>
        <taxon>Cytophagales</taxon>
        <taxon>Hymenobacteraceae</taxon>
        <taxon>Nibribacter</taxon>
    </lineage>
</organism>
<dbReference type="EMBL" id="CP047897">
    <property type="protein sequence ID" value="QHL88827.1"/>
    <property type="molecule type" value="Genomic_DNA"/>
</dbReference>
<reference evidence="3 4" key="1">
    <citation type="submission" date="2020-01" db="EMBL/GenBank/DDBJ databases">
        <authorList>
            <person name="Kim M."/>
        </authorList>
    </citation>
    <scope>NUCLEOTIDE SEQUENCE [LARGE SCALE GENOMIC DNA]</scope>
    <source>
        <strain evidence="3 4">BT10</strain>
    </source>
</reference>
<keyword evidence="4" id="KW-1185">Reference proteome</keyword>
<sequence>MERNWYIICTKPRRERKVAQSLTELRFPHYCPLNRKVQQWKKRQETIHKPLFGSYVFVQAMEQQLGRIGSLPDVVHIVKWSQKPAVVPEDEIVAMQQFLKTHYNVLFTSTHLKSPKSAKMAEAYLVDREGVQIPANAPLQLLNLPTLGMLLYARQTKKRSNRAGQKVGSMHK</sequence>
<evidence type="ECO:0000256" key="1">
    <source>
        <dbReference type="ARBA" id="ARBA00023163"/>
    </source>
</evidence>
<protein>
    <recommendedName>
        <fullName evidence="2">NusG-like N-terminal domain-containing protein</fullName>
    </recommendedName>
</protein>
<dbReference type="CDD" id="cd09895">
    <property type="entry name" value="NGN_SP_UpxY"/>
    <property type="match status" value="1"/>
</dbReference>
<proteinExistence type="predicted"/>
<dbReference type="SMART" id="SM00738">
    <property type="entry name" value="NGN"/>
    <property type="match status" value="1"/>
</dbReference>
<dbReference type="Proteomes" id="UP000464214">
    <property type="component" value="Chromosome"/>
</dbReference>
<evidence type="ECO:0000259" key="2">
    <source>
        <dbReference type="SMART" id="SM00738"/>
    </source>
</evidence>
<dbReference type="InterPro" id="IPR006645">
    <property type="entry name" value="NGN-like_dom"/>
</dbReference>
<dbReference type="GO" id="GO:0006354">
    <property type="term" value="P:DNA-templated transcription elongation"/>
    <property type="evidence" value="ECO:0007669"/>
    <property type="project" value="InterPro"/>
</dbReference>
<evidence type="ECO:0000313" key="4">
    <source>
        <dbReference type="Proteomes" id="UP000464214"/>
    </source>
</evidence>
<accession>A0A6P1P343</accession>
<dbReference type="AlphaFoldDB" id="A0A6P1P343"/>
<keyword evidence="1" id="KW-0804">Transcription</keyword>